<sequence length="312" mass="33273">MHPRGKAHPEATLPFSKGPSTSDAPSLDGRISRPGRLSRTRATSRLDPRSGSRRTVEMLNGCRDGAVSQSLVCSEPMPSDLAELGAANCFMQSRCHGSDGRPLILYAAVHVAAPEGLLPLLVEVAASVDGVPPSAIGALVLAASDRGLWRRILLVAAARLLIRSVTTIVACGQPPSREKDCTRVQWTCHRHRPPGSVLPRAPFVPLLRLPMERGLIGLKKQGSAAPDGRNGHQLTRASRLPRCPKSPTAHVYRSNSDISHLSAVLRYMASELLRQRASPARLIANATQRAGPKGDGRLLAACANKAIVQTAP</sequence>
<feature type="compositionally biased region" description="Basic and acidic residues" evidence="1">
    <location>
        <begin position="44"/>
        <end position="53"/>
    </location>
</feature>
<protein>
    <submittedName>
        <fullName evidence="2">Uncharacterized protein</fullName>
    </submittedName>
</protein>
<feature type="region of interest" description="Disordered" evidence="1">
    <location>
        <begin position="220"/>
        <end position="248"/>
    </location>
</feature>
<keyword evidence="3" id="KW-1185">Reference proteome</keyword>
<dbReference type="Proteomes" id="UP000799770">
    <property type="component" value="Unassembled WGS sequence"/>
</dbReference>
<organism evidence="2 3">
    <name type="scientific">Lophiotrema nucula</name>
    <dbReference type="NCBI Taxonomy" id="690887"/>
    <lineage>
        <taxon>Eukaryota</taxon>
        <taxon>Fungi</taxon>
        <taxon>Dikarya</taxon>
        <taxon>Ascomycota</taxon>
        <taxon>Pezizomycotina</taxon>
        <taxon>Dothideomycetes</taxon>
        <taxon>Pleosporomycetidae</taxon>
        <taxon>Pleosporales</taxon>
        <taxon>Lophiotremataceae</taxon>
        <taxon>Lophiotrema</taxon>
    </lineage>
</organism>
<accession>A0A6A5Z475</accession>
<dbReference type="EMBL" id="ML977326">
    <property type="protein sequence ID" value="KAF2114222.1"/>
    <property type="molecule type" value="Genomic_DNA"/>
</dbReference>
<gene>
    <name evidence="2" type="ORF">BDV96DRAFT_661502</name>
</gene>
<evidence type="ECO:0000256" key="1">
    <source>
        <dbReference type="SAM" id="MobiDB-lite"/>
    </source>
</evidence>
<reference evidence="2" key="1">
    <citation type="journal article" date="2020" name="Stud. Mycol.">
        <title>101 Dothideomycetes genomes: a test case for predicting lifestyles and emergence of pathogens.</title>
        <authorList>
            <person name="Haridas S."/>
            <person name="Albert R."/>
            <person name="Binder M."/>
            <person name="Bloem J."/>
            <person name="Labutti K."/>
            <person name="Salamov A."/>
            <person name="Andreopoulos B."/>
            <person name="Baker S."/>
            <person name="Barry K."/>
            <person name="Bills G."/>
            <person name="Bluhm B."/>
            <person name="Cannon C."/>
            <person name="Castanera R."/>
            <person name="Culley D."/>
            <person name="Daum C."/>
            <person name="Ezra D."/>
            <person name="Gonzalez J."/>
            <person name="Henrissat B."/>
            <person name="Kuo A."/>
            <person name="Liang C."/>
            <person name="Lipzen A."/>
            <person name="Lutzoni F."/>
            <person name="Magnuson J."/>
            <person name="Mondo S."/>
            <person name="Nolan M."/>
            <person name="Ohm R."/>
            <person name="Pangilinan J."/>
            <person name="Park H.-J."/>
            <person name="Ramirez L."/>
            <person name="Alfaro M."/>
            <person name="Sun H."/>
            <person name="Tritt A."/>
            <person name="Yoshinaga Y."/>
            <person name="Zwiers L.-H."/>
            <person name="Turgeon B."/>
            <person name="Goodwin S."/>
            <person name="Spatafora J."/>
            <person name="Crous P."/>
            <person name="Grigoriev I."/>
        </authorList>
    </citation>
    <scope>NUCLEOTIDE SEQUENCE</scope>
    <source>
        <strain evidence="2">CBS 627.86</strain>
    </source>
</reference>
<evidence type="ECO:0000313" key="2">
    <source>
        <dbReference type="EMBL" id="KAF2114222.1"/>
    </source>
</evidence>
<dbReference type="AlphaFoldDB" id="A0A6A5Z475"/>
<feature type="region of interest" description="Disordered" evidence="1">
    <location>
        <begin position="1"/>
        <end position="53"/>
    </location>
</feature>
<evidence type="ECO:0000313" key="3">
    <source>
        <dbReference type="Proteomes" id="UP000799770"/>
    </source>
</evidence>
<name>A0A6A5Z475_9PLEO</name>
<proteinExistence type="predicted"/>